<dbReference type="AlphaFoldDB" id="A0A060T125"/>
<evidence type="ECO:0000313" key="1">
    <source>
        <dbReference type="EMBL" id="CDP34800.1"/>
    </source>
</evidence>
<sequence>MMHKVRFKGAHLHLSILADAFYEPATDICELICRFVLACLSALLPPLADLGTIQPSTFEWLTVDCRQVLYIPSRGPMN</sequence>
<name>A0A060T125_BLAAD</name>
<proteinExistence type="predicted"/>
<accession>A0A060T125</accession>
<gene>
    <name evidence="1" type="ORF">GNLVRS02_ARAD1C20768g</name>
</gene>
<reference evidence="1" key="2">
    <citation type="submission" date="2014-06" db="EMBL/GenBank/DDBJ databases">
        <title>The complete genome of Blastobotrys (Arxula) adeninivorans LS3 - a yeast of biotechnological interest.</title>
        <authorList>
            <person name="Kunze G."/>
            <person name="Gaillardin C."/>
            <person name="Czernicka M."/>
            <person name="Durrens P."/>
            <person name="Martin T."/>
            <person name="Boer E."/>
            <person name="Gabaldon T."/>
            <person name="Cruz J."/>
            <person name="Talla E."/>
            <person name="Marck C."/>
            <person name="Goffeau A."/>
            <person name="Barbe V."/>
            <person name="Baret P."/>
            <person name="Baronian K."/>
            <person name="Beier S."/>
            <person name="Bleykasten C."/>
            <person name="Bode R."/>
            <person name="Casaregola S."/>
            <person name="Despons L."/>
            <person name="Fairhead C."/>
            <person name="Giersberg M."/>
            <person name="Gierski P."/>
            <person name="Hahnel U."/>
            <person name="Hartmann A."/>
            <person name="Jankowska D."/>
            <person name="Jubin C."/>
            <person name="Jung P."/>
            <person name="Lafontaine I."/>
            <person name="Leh-Louis V."/>
            <person name="Lemaire M."/>
            <person name="Marcet-Houben M."/>
            <person name="Mascher M."/>
            <person name="Morel G."/>
            <person name="Richard G.-F."/>
            <person name="Riechen J."/>
            <person name="Sacerdot C."/>
            <person name="Sarkar A."/>
            <person name="Savel G."/>
            <person name="Schacherer J."/>
            <person name="Sherman D."/>
            <person name="Straub M.-L."/>
            <person name="Stein N."/>
            <person name="Thierry A."/>
            <person name="Trautwein-Schult A."/>
            <person name="Westhof E."/>
            <person name="Worch S."/>
            <person name="Dujon B."/>
            <person name="Souciet J.-L."/>
            <person name="Wincker P."/>
            <person name="Scholz U."/>
            <person name="Neuveglise N."/>
        </authorList>
    </citation>
    <scope>NUCLEOTIDE SEQUENCE</scope>
    <source>
        <strain evidence="1">LS3</strain>
    </source>
</reference>
<organism evidence="1">
    <name type="scientific">Blastobotrys adeninivorans</name>
    <name type="common">Yeast</name>
    <name type="synonym">Arxula adeninivorans</name>
    <dbReference type="NCBI Taxonomy" id="409370"/>
    <lineage>
        <taxon>Eukaryota</taxon>
        <taxon>Fungi</taxon>
        <taxon>Dikarya</taxon>
        <taxon>Ascomycota</taxon>
        <taxon>Saccharomycotina</taxon>
        <taxon>Dipodascomycetes</taxon>
        <taxon>Dipodascales</taxon>
        <taxon>Trichomonascaceae</taxon>
        <taxon>Blastobotrys</taxon>
    </lineage>
</organism>
<dbReference type="EMBL" id="HG937693">
    <property type="protein sequence ID" value="CDP34800.1"/>
    <property type="molecule type" value="Genomic_DNA"/>
</dbReference>
<reference evidence="1" key="1">
    <citation type="submission" date="2014-02" db="EMBL/GenBank/DDBJ databases">
        <authorList>
            <person name="Genoscope - CEA"/>
        </authorList>
    </citation>
    <scope>NUCLEOTIDE SEQUENCE</scope>
    <source>
        <strain evidence="1">LS3</strain>
    </source>
</reference>
<protein>
    <submittedName>
        <fullName evidence="1">ARAD1C20768p</fullName>
    </submittedName>
</protein>